<keyword evidence="1" id="KW-0472">Membrane</keyword>
<feature type="transmembrane region" description="Helical" evidence="1">
    <location>
        <begin position="70"/>
        <end position="93"/>
    </location>
</feature>
<proteinExistence type="predicted"/>
<sequence>MLVCIALLWRFCMLSPLINPDNSLFLLYIFFVSQERSTVSGSLKCVADGYMRLYCLHFLEAAQVFWYDDAAISFLSCFCFFLKFAVVFFFFFLDVEVIHLRPCRNLEVVRDVMRKCHHVEYGRCAAFVPQL</sequence>
<evidence type="ECO:0000256" key="1">
    <source>
        <dbReference type="SAM" id="Phobius"/>
    </source>
</evidence>
<keyword evidence="2" id="KW-0732">Signal</keyword>
<keyword evidence="1" id="KW-1133">Transmembrane helix</keyword>
<evidence type="ECO:0000256" key="2">
    <source>
        <dbReference type="SAM" id="SignalP"/>
    </source>
</evidence>
<accession>A0A4D5RX12</accession>
<reference evidence="3" key="1">
    <citation type="submission" date="2019-04" db="EMBL/GenBank/DDBJ databases">
        <title>An insight into the mialome of Ixodes scapularis.</title>
        <authorList>
            <person name="Ribeiro J.M."/>
            <person name="Mather T.N."/>
            <person name="Karim S."/>
        </authorList>
    </citation>
    <scope>NUCLEOTIDE SEQUENCE</scope>
</reference>
<evidence type="ECO:0000313" key="3">
    <source>
        <dbReference type="EMBL" id="MOY41862.1"/>
    </source>
</evidence>
<organism evidence="3">
    <name type="scientific">Ixodes scapularis</name>
    <name type="common">Black-legged tick</name>
    <name type="synonym">Deer tick</name>
    <dbReference type="NCBI Taxonomy" id="6945"/>
    <lineage>
        <taxon>Eukaryota</taxon>
        <taxon>Metazoa</taxon>
        <taxon>Ecdysozoa</taxon>
        <taxon>Arthropoda</taxon>
        <taxon>Chelicerata</taxon>
        <taxon>Arachnida</taxon>
        <taxon>Acari</taxon>
        <taxon>Parasitiformes</taxon>
        <taxon>Ixodida</taxon>
        <taxon>Ixodoidea</taxon>
        <taxon>Ixodidae</taxon>
        <taxon>Ixodinae</taxon>
        <taxon>Ixodes</taxon>
    </lineage>
</organism>
<feature type="chain" id="PRO_5047198029" evidence="2">
    <location>
        <begin position="21"/>
        <end position="131"/>
    </location>
</feature>
<protein>
    <submittedName>
        <fullName evidence="3">Uncharacterized protein</fullName>
    </submittedName>
</protein>
<dbReference type="AlphaFoldDB" id="A0A4D5RX12"/>
<dbReference type="EMBL" id="GHJT01007891">
    <property type="protein sequence ID" value="MOY41862.1"/>
    <property type="molecule type" value="Transcribed_RNA"/>
</dbReference>
<keyword evidence="1" id="KW-0812">Transmembrane</keyword>
<feature type="signal peptide" evidence="2">
    <location>
        <begin position="1"/>
        <end position="20"/>
    </location>
</feature>
<name>A0A4D5RX12_IXOSC</name>